<feature type="compositionally biased region" description="Low complexity" evidence="5">
    <location>
        <begin position="455"/>
        <end position="472"/>
    </location>
</feature>
<dbReference type="GO" id="GO:0004674">
    <property type="term" value="F:protein serine/threonine kinase activity"/>
    <property type="evidence" value="ECO:0007669"/>
    <property type="project" value="UniProtKB-KW"/>
</dbReference>
<keyword evidence="7" id="KW-0723">Serine/threonine-protein kinase</keyword>
<sequence length="597" mass="58888">MAGWTVAGYTATGVSSPGAGDDGRVVEAVHDATGTRVLITYPDPRLGSDEAFRERFRTEAELLRDVDHPNVVRVRELVATEAGLALITDAVEGATLRRVLATSGPLSPEAALAVMRGSLSGLGAAQDAGVVHRDYQPSNVRVGTEGVCEVTGFGLAVRTEAMMPAAGTPSYMAPELWEGASPRSVTDLYAVTATFYECLTGRVPYTADSVFELQTLHRAAPIPVADVPSALAPLLALGLAKAPVERPADAAGFLAELEAAAAVEYGLEWEERGRRELAALVARVGSEDGAATSVLPAVGAGAGEARSIWSDDGAPESLGDDGAGMGRGTKIGISVAAVAVVGAVLAAVAFSPGKHSTATAGPSGEIVSASDTSSVIDGSSPGLAAGAGPTPGSRGSDSGTSPTQATSGSSSTSPATAKVPPTSGAGATPIGVPLPSSSSMGSLPSYPSAPPPSSGSPTTAVGSSTPPTTPSVTVTVSASATMTNSSYSGPCPPTDPPTGTVTFNVAGLPAGSSEAISYHWRVAGGGTGGGWSSVNAQDGSTTERFTISDDPHSQKGMSGTVEVDWSAPGTSGGAATAGSVDIKCTGGGTGGGPGGTG</sequence>
<proteinExistence type="predicted"/>
<keyword evidence="8" id="KW-1185">Reference proteome</keyword>
<feature type="non-terminal residue" evidence="7">
    <location>
        <position position="597"/>
    </location>
</feature>
<dbReference type="PROSITE" id="PS50011">
    <property type="entry name" value="PROTEIN_KINASE_DOM"/>
    <property type="match status" value="1"/>
</dbReference>
<feature type="compositionally biased region" description="Gly residues" evidence="5">
    <location>
        <begin position="585"/>
        <end position="597"/>
    </location>
</feature>
<gene>
    <name evidence="7" type="ORF">KGQ19_18585</name>
</gene>
<keyword evidence="2" id="KW-0547">Nucleotide-binding</keyword>
<name>A0ABS5KS50_9ACTN</name>
<dbReference type="SUPFAM" id="SSF56112">
    <property type="entry name" value="Protein kinase-like (PK-like)"/>
    <property type="match status" value="1"/>
</dbReference>
<feature type="domain" description="Protein kinase" evidence="6">
    <location>
        <begin position="11"/>
        <end position="258"/>
    </location>
</feature>
<evidence type="ECO:0000256" key="2">
    <source>
        <dbReference type="ARBA" id="ARBA00022741"/>
    </source>
</evidence>
<feature type="region of interest" description="Disordered" evidence="5">
    <location>
        <begin position="354"/>
        <end position="472"/>
    </location>
</feature>
<keyword evidence="1" id="KW-0808">Transferase</keyword>
<evidence type="ECO:0000313" key="8">
    <source>
        <dbReference type="Proteomes" id="UP000730482"/>
    </source>
</evidence>
<dbReference type="PANTHER" id="PTHR43289:SF34">
    <property type="entry name" value="SERINE_THREONINE-PROTEIN KINASE YBDM-RELATED"/>
    <property type="match status" value="1"/>
</dbReference>
<dbReference type="Proteomes" id="UP000730482">
    <property type="component" value="Unassembled WGS sequence"/>
</dbReference>
<feature type="compositionally biased region" description="Low complexity" evidence="5">
    <location>
        <begin position="378"/>
        <end position="417"/>
    </location>
</feature>
<comment type="caution">
    <text evidence="7">The sequence shown here is derived from an EMBL/GenBank/DDBJ whole genome shotgun (WGS) entry which is preliminary data.</text>
</comment>
<accession>A0ABS5KS50</accession>
<feature type="compositionally biased region" description="Low complexity" evidence="5">
    <location>
        <begin position="566"/>
        <end position="579"/>
    </location>
</feature>
<keyword evidence="4" id="KW-0067">ATP-binding</keyword>
<feature type="region of interest" description="Disordered" evidence="5">
    <location>
        <begin position="544"/>
        <end position="597"/>
    </location>
</feature>
<protein>
    <submittedName>
        <fullName evidence="7">Serine/threonine protein kinase</fullName>
    </submittedName>
</protein>
<evidence type="ECO:0000256" key="5">
    <source>
        <dbReference type="SAM" id="MobiDB-lite"/>
    </source>
</evidence>
<dbReference type="EMBL" id="JAAFYZ010000057">
    <property type="protein sequence ID" value="MBS2548877.1"/>
    <property type="molecule type" value="Genomic_DNA"/>
</dbReference>
<dbReference type="InterPro" id="IPR000719">
    <property type="entry name" value="Prot_kinase_dom"/>
</dbReference>
<reference evidence="7 8" key="1">
    <citation type="submission" date="2020-02" db="EMBL/GenBank/DDBJ databases">
        <title>Acidophilic actinobacteria isolated from forest soil.</title>
        <authorList>
            <person name="Golinska P."/>
        </authorList>
    </citation>
    <scope>NUCLEOTIDE SEQUENCE [LARGE SCALE GENOMIC DNA]</scope>
    <source>
        <strain evidence="7 8">NL8</strain>
    </source>
</reference>
<organism evidence="7 8">
    <name type="scientific">Catenulispora pinistramenti</name>
    <dbReference type="NCBI Taxonomy" id="2705254"/>
    <lineage>
        <taxon>Bacteria</taxon>
        <taxon>Bacillati</taxon>
        <taxon>Actinomycetota</taxon>
        <taxon>Actinomycetes</taxon>
        <taxon>Catenulisporales</taxon>
        <taxon>Catenulisporaceae</taxon>
        <taxon>Catenulispora</taxon>
    </lineage>
</organism>
<evidence type="ECO:0000256" key="3">
    <source>
        <dbReference type="ARBA" id="ARBA00022777"/>
    </source>
</evidence>
<dbReference type="CDD" id="cd14014">
    <property type="entry name" value="STKc_PknB_like"/>
    <property type="match status" value="1"/>
</dbReference>
<feature type="compositionally biased region" description="Low complexity" evidence="5">
    <location>
        <begin position="433"/>
        <end position="446"/>
    </location>
</feature>
<dbReference type="InterPro" id="IPR011009">
    <property type="entry name" value="Kinase-like_dom_sf"/>
</dbReference>
<evidence type="ECO:0000259" key="6">
    <source>
        <dbReference type="PROSITE" id="PS50011"/>
    </source>
</evidence>
<keyword evidence="3 7" id="KW-0418">Kinase</keyword>
<dbReference type="PANTHER" id="PTHR43289">
    <property type="entry name" value="MITOGEN-ACTIVATED PROTEIN KINASE KINASE KINASE 20-RELATED"/>
    <property type="match status" value="1"/>
</dbReference>
<evidence type="ECO:0000256" key="1">
    <source>
        <dbReference type="ARBA" id="ARBA00022679"/>
    </source>
</evidence>
<dbReference type="Gene3D" id="1.10.510.10">
    <property type="entry name" value="Transferase(Phosphotransferase) domain 1"/>
    <property type="match status" value="1"/>
</dbReference>
<dbReference type="RefSeq" id="WP_212010452.1">
    <property type="nucleotide sequence ID" value="NZ_JAAFYZ010000057.1"/>
</dbReference>
<dbReference type="Pfam" id="PF00069">
    <property type="entry name" value="Pkinase"/>
    <property type="match status" value="1"/>
</dbReference>
<evidence type="ECO:0000256" key="4">
    <source>
        <dbReference type="ARBA" id="ARBA00022840"/>
    </source>
</evidence>
<evidence type="ECO:0000313" key="7">
    <source>
        <dbReference type="EMBL" id="MBS2548877.1"/>
    </source>
</evidence>